<name>K6CR86_SCHAZ</name>
<keyword evidence="2" id="KW-1185">Reference proteome</keyword>
<comment type="caution">
    <text evidence="1">The sequence shown here is derived from an EMBL/GenBank/DDBJ whole genome shotgun (WGS) entry which is preliminary data.</text>
</comment>
<gene>
    <name evidence="1" type="ORF">BAZO_20158</name>
</gene>
<protein>
    <submittedName>
        <fullName evidence="1">Uncharacterized protein</fullName>
    </submittedName>
</protein>
<dbReference type="PATRIC" id="fig|1131731.3.peg.4111"/>
<dbReference type="AlphaFoldDB" id="K6CR86"/>
<evidence type="ECO:0000313" key="2">
    <source>
        <dbReference type="Proteomes" id="UP000006315"/>
    </source>
</evidence>
<sequence>MLSVMGVTEHAQKEACEVNRLELGGNYRVHLIVESKVHTSTAFKEFLLAFGNKICPVDGEISYVNGKVECSVHSVSAEDSNDGDDGEVPYL</sequence>
<accession>K6CR86</accession>
<dbReference type="EMBL" id="AJLR01000152">
    <property type="protein sequence ID" value="EKN62767.1"/>
    <property type="molecule type" value="Genomic_DNA"/>
</dbReference>
<reference evidence="1 2" key="1">
    <citation type="journal article" date="2012" name="Front. Microbiol.">
        <title>Redundancy and modularity in membrane-associated dissimilatory nitrate reduction in Bacillus.</title>
        <authorList>
            <person name="Heylen K."/>
            <person name="Keltjens J."/>
        </authorList>
    </citation>
    <scope>NUCLEOTIDE SEQUENCE [LARGE SCALE GENOMIC DNA]</scope>
    <source>
        <strain evidence="1 2">LMG 9581</strain>
    </source>
</reference>
<proteinExistence type="predicted"/>
<evidence type="ECO:0000313" key="1">
    <source>
        <dbReference type="EMBL" id="EKN62767.1"/>
    </source>
</evidence>
<dbReference type="STRING" id="1131731.BAZO_20158"/>
<organism evidence="1 2">
    <name type="scientific">Schinkia azotoformans LMG 9581</name>
    <dbReference type="NCBI Taxonomy" id="1131731"/>
    <lineage>
        <taxon>Bacteria</taxon>
        <taxon>Bacillati</taxon>
        <taxon>Bacillota</taxon>
        <taxon>Bacilli</taxon>
        <taxon>Bacillales</taxon>
        <taxon>Bacillaceae</taxon>
        <taxon>Calidifontibacillus/Schinkia group</taxon>
        <taxon>Schinkia</taxon>
    </lineage>
</organism>
<dbReference type="RefSeq" id="WP_003333274.1">
    <property type="nucleotide sequence ID" value="NZ_AJLR01000152.1"/>
</dbReference>
<dbReference type="Proteomes" id="UP000006315">
    <property type="component" value="Unassembled WGS sequence"/>
</dbReference>